<dbReference type="SUPFAM" id="SSF52540">
    <property type="entry name" value="P-loop containing nucleoside triphosphate hydrolases"/>
    <property type="match status" value="1"/>
</dbReference>
<sequence length="266" mass="30747">MSFTPIIEYIDEQFERYLHDESGLNRRHIIDNRVHCCFYFINPSSHGLKPLDISFMKAVHHKVNIVPVLAKADTLTKKEVLNLKRKIMDQIDEYGINIYPLPDCDSDEDDDYKEQCRQLKEAVPFAVVGSSESFEVNGKKVRGRRYPWGVVEVENPDHCDFIKLRTMLITHMQDLQEVTQEIHYENFRAEKLAGGKVVKQRTSRSGVQQPEATDREQALMEKEAELRQMKEMLAKMQAEMAAQKTGNSPVSNHQPRQNGEVKSQNV</sequence>
<evidence type="ECO:0000313" key="5">
    <source>
        <dbReference type="EMBL" id="CAI9741381.1"/>
    </source>
</evidence>
<evidence type="ECO:0000256" key="1">
    <source>
        <dbReference type="ARBA" id="ARBA00022741"/>
    </source>
</evidence>
<dbReference type="FunFam" id="3.40.50.300:FF:005006">
    <property type="entry name" value="Predicted protein"/>
    <property type="match status" value="1"/>
</dbReference>
<organism evidence="5 6">
    <name type="scientific">Octopus vulgaris</name>
    <name type="common">Common octopus</name>
    <dbReference type="NCBI Taxonomy" id="6645"/>
    <lineage>
        <taxon>Eukaryota</taxon>
        <taxon>Metazoa</taxon>
        <taxon>Spiralia</taxon>
        <taxon>Lophotrochozoa</taxon>
        <taxon>Mollusca</taxon>
        <taxon>Cephalopoda</taxon>
        <taxon>Coleoidea</taxon>
        <taxon>Octopodiformes</taxon>
        <taxon>Octopoda</taxon>
        <taxon>Incirrata</taxon>
        <taxon>Octopodidae</taxon>
        <taxon>Octopus</taxon>
    </lineage>
</organism>
<dbReference type="GO" id="GO:0005525">
    <property type="term" value="F:GTP binding"/>
    <property type="evidence" value="ECO:0007669"/>
    <property type="project" value="UniProtKB-KW"/>
</dbReference>
<accession>A0AA36FJJ3</accession>
<dbReference type="PIRSF" id="PIRSF006698">
    <property type="entry name" value="Septin"/>
    <property type="match status" value="1"/>
</dbReference>
<dbReference type="PROSITE" id="PS51719">
    <property type="entry name" value="G_SEPTIN"/>
    <property type="match status" value="1"/>
</dbReference>
<evidence type="ECO:0000259" key="4">
    <source>
        <dbReference type="PROSITE" id="PS51719"/>
    </source>
</evidence>
<dbReference type="Gene3D" id="3.40.50.300">
    <property type="entry name" value="P-loop containing nucleotide triphosphate hydrolases"/>
    <property type="match status" value="1"/>
</dbReference>
<feature type="compositionally biased region" description="Polar residues" evidence="3">
    <location>
        <begin position="244"/>
        <end position="266"/>
    </location>
</feature>
<dbReference type="PANTHER" id="PTHR18884">
    <property type="entry name" value="SEPTIN"/>
    <property type="match status" value="1"/>
</dbReference>
<evidence type="ECO:0000256" key="3">
    <source>
        <dbReference type="SAM" id="MobiDB-lite"/>
    </source>
</evidence>
<name>A0AA36FJJ3_OCTVU</name>
<protein>
    <submittedName>
        <fullName evidence="5">Septin-2B-like isoform X2</fullName>
    </submittedName>
</protein>
<dbReference type="InterPro" id="IPR027417">
    <property type="entry name" value="P-loop_NTPase"/>
</dbReference>
<feature type="domain" description="Septin-type G" evidence="4">
    <location>
        <begin position="1"/>
        <end position="194"/>
    </location>
</feature>
<evidence type="ECO:0000256" key="2">
    <source>
        <dbReference type="ARBA" id="ARBA00023134"/>
    </source>
</evidence>
<reference evidence="5" key="1">
    <citation type="submission" date="2023-08" db="EMBL/GenBank/DDBJ databases">
        <authorList>
            <person name="Alioto T."/>
            <person name="Alioto T."/>
            <person name="Gomez Garrido J."/>
        </authorList>
    </citation>
    <scope>NUCLEOTIDE SEQUENCE</scope>
</reference>
<dbReference type="EMBL" id="OX597839">
    <property type="protein sequence ID" value="CAI9741381.1"/>
    <property type="molecule type" value="Genomic_DNA"/>
</dbReference>
<dbReference type="InterPro" id="IPR016491">
    <property type="entry name" value="Septin"/>
</dbReference>
<dbReference type="InterPro" id="IPR030379">
    <property type="entry name" value="G_SEPTIN_dom"/>
</dbReference>
<feature type="region of interest" description="Disordered" evidence="3">
    <location>
        <begin position="238"/>
        <end position="266"/>
    </location>
</feature>
<dbReference type="Pfam" id="PF00735">
    <property type="entry name" value="Septin"/>
    <property type="match status" value="1"/>
</dbReference>
<dbReference type="AlphaFoldDB" id="A0AA36FJJ3"/>
<dbReference type="Proteomes" id="UP001162480">
    <property type="component" value="Chromosome 26"/>
</dbReference>
<keyword evidence="1" id="KW-0547">Nucleotide-binding</keyword>
<evidence type="ECO:0000313" key="6">
    <source>
        <dbReference type="Proteomes" id="UP001162480"/>
    </source>
</evidence>
<dbReference type="CDD" id="cd01850">
    <property type="entry name" value="CDC_Septin"/>
    <property type="match status" value="1"/>
</dbReference>
<proteinExistence type="predicted"/>
<keyword evidence="2" id="KW-0342">GTP-binding</keyword>
<gene>
    <name evidence="5" type="ORF">OCTVUL_1B001970</name>
</gene>
<keyword evidence="6" id="KW-1185">Reference proteome</keyword>